<dbReference type="KEGG" id="cvc:BKX93_10650"/>
<evidence type="ECO:0000313" key="4">
    <source>
        <dbReference type="Proteomes" id="UP000178776"/>
    </source>
</evidence>
<proteinExistence type="predicted"/>
<accession>A0A1D9LGL3</accession>
<dbReference type="Proteomes" id="UP000178776">
    <property type="component" value="Chromosome"/>
</dbReference>
<evidence type="ECO:0000259" key="1">
    <source>
        <dbReference type="Pfam" id="PF09828"/>
    </source>
</evidence>
<protein>
    <recommendedName>
        <fullName evidence="5">Chromate resistance protein</fullName>
    </recommendedName>
</protein>
<dbReference type="STRING" id="1108595.BKX93_10650"/>
<organism evidence="3 4">
    <name type="scientific">Chromobacterium vaccinii</name>
    <dbReference type="NCBI Taxonomy" id="1108595"/>
    <lineage>
        <taxon>Bacteria</taxon>
        <taxon>Pseudomonadati</taxon>
        <taxon>Pseudomonadota</taxon>
        <taxon>Betaproteobacteria</taxon>
        <taxon>Neisseriales</taxon>
        <taxon>Chromobacteriaceae</taxon>
        <taxon>Chromobacterium</taxon>
    </lineage>
</organism>
<feature type="domain" description="ChrB C-terminal" evidence="1">
    <location>
        <begin position="182"/>
        <end position="311"/>
    </location>
</feature>
<name>A0A1D9LGL3_9NEIS</name>
<dbReference type="EMBL" id="CP017707">
    <property type="protein sequence ID" value="AOZ50406.1"/>
    <property type="molecule type" value="Genomic_DNA"/>
</dbReference>
<dbReference type="InterPro" id="IPR018634">
    <property type="entry name" value="ChrB_C"/>
</dbReference>
<evidence type="ECO:0000313" key="3">
    <source>
        <dbReference type="EMBL" id="AOZ50406.1"/>
    </source>
</evidence>
<dbReference type="GeneID" id="68841674"/>
<dbReference type="Pfam" id="PF20229">
    <property type="entry name" value="ChrB_N"/>
    <property type="match status" value="1"/>
</dbReference>
<reference evidence="3 4" key="1">
    <citation type="submission" date="2016-10" db="EMBL/GenBank/DDBJ databases">
        <title>Chromobacterium muskegensis sp. nov., an insecticidal bacterium isolated from Sphagnum bogs.</title>
        <authorList>
            <person name="Sparks M.E."/>
            <person name="Blackburn M.B."/>
            <person name="Gundersen-Rindal D.E."/>
            <person name="Mitchell A."/>
            <person name="Farrar R."/>
            <person name="Kuhar D."/>
        </authorList>
    </citation>
    <scope>NUCLEOTIDE SEQUENCE [LARGE SCALE GENOMIC DNA]</scope>
    <source>
        <strain evidence="3 4">21-1</strain>
    </source>
</reference>
<evidence type="ECO:0008006" key="5">
    <source>
        <dbReference type="Google" id="ProtNLM"/>
    </source>
</evidence>
<dbReference type="Pfam" id="PF09828">
    <property type="entry name" value="ChrB_C"/>
    <property type="match status" value="1"/>
</dbReference>
<dbReference type="InterPro" id="IPR046858">
    <property type="entry name" value="ChrB_N"/>
</dbReference>
<gene>
    <name evidence="3" type="ORF">BKX93_10650</name>
</gene>
<dbReference type="RefSeq" id="WP_070979754.1">
    <property type="nucleotide sequence ID" value="NZ_CP017707.1"/>
</dbReference>
<dbReference type="AlphaFoldDB" id="A0A1D9LGL3"/>
<sequence length="325" mass="36196">MDACEWLVLIASIRGNNSNPRVRLWRQMKALGAASLVDGAYLLPALPTLQQHLGNLQEELIAAGGNAYLLRVREDDPIQLRQWRDLFDRNEAYSQWTLAQTGLLAALPDSESDARRSLRQLRKELEAIAATDYFPGEPLTQARRQCNDAERQLTRHYSPDEPLSVDGEIARLDRAAYQGRIWATRARPWVDRVASAWLIQRFIDPTACFLWLADSRNCPPDALGFDFDDATFTHVGERVTFETLLASFGLEQDGGLLRLGAMVHALDVGGVIVPEAAGFEAMLGGTRQRLADDDQLLAEISQVLDSLYAHFTPTHSRLAISGVES</sequence>
<feature type="domain" description="ChrB N-terminal" evidence="2">
    <location>
        <begin position="21"/>
        <end position="90"/>
    </location>
</feature>
<evidence type="ECO:0000259" key="2">
    <source>
        <dbReference type="Pfam" id="PF20229"/>
    </source>
</evidence>